<proteinExistence type="inferred from homology"/>
<dbReference type="Gene3D" id="1.20.1740.10">
    <property type="entry name" value="Amino acid/polyamine transporter I"/>
    <property type="match status" value="1"/>
</dbReference>
<reference evidence="9" key="1">
    <citation type="journal article" date="2019" name="Emerg. Microbes Infect.">
        <title>Comprehensive subspecies identification of 175 nontuberculous mycobacteria species based on 7547 genomic profiles.</title>
        <authorList>
            <person name="Matsumoto Y."/>
            <person name="Kinjo T."/>
            <person name="Motooka D."/>
            <person name="Nabeya D."/>
            <person name="Jung N."/>
            <person name="Uechi K."/>
            <person name="Horii T."/>
            <person name="Iida T."/>
            <person name="Fujita J."/>
            <person name="Nakamura S."/>
        </authorList>
    </citation>
    <scope>NUCLEOTIDE SEQUENCE [LARGE SCALE GENOMIC DNA]</scope>
    <source>
        <strain evidence="9">JCM 13671</strain>
    </source>
</reference>
<gene>
    <name evidence="9" type="ORF">MCNF_33550</name>
</gene>
<accession>A0A7I7XZE6</accession>
<evidence type="ECO:0000256" key="5">
    <source>
        <dbReference type="ARBA" id="ARBA00022692"/>
    </source>
</evidence>
<sequence length="461" mass="48841">MGLFGLLFTVLAFNGPLTIVVGYITVVIGMGNGLGAPVAYIATGVLIWLFSVGFIKMAGHLPNPGGFYAFITAGLGKLPGLGASFVALICYYFILLGVYAFNGVLMNSLVHDTLNGPDIPWWFWVAILMVITGVLGYLKVELSARVLSWVLATEILVTLVYAAAVTFQGGAEGLSMASFEPSNFLSGSIGLALLFAIMNFGGFEATAIYREEVKDPDRTIPLASTIFIFTVTALYGLAAWVIVQALGASKAVEAAAADPAGVVPVTVGQFVGNWAQLLVSVLVVSGVFAAILASHNITARYAYNLSVDRILPKRLASVHGDHGSPHQASVAVSLAALLGLAPFVFIDIDPNILYAQLSGVFGYAFILLLVITSFAVPLWLRRQKIPGLTVWHTTIAPGLAIVGLLAALYLTTTNFALLLGSSDGFAYVVMGCIYVVFLIGVVVAQVLKNKRPDIYARIGRQ</sequence>
<dbReference type="EMBL" id="AP022612">
    <property type="protein sequence ID" value="BBZ34750.1"/>
    <property type="molecule type" value="Genomic_DNA"/>
</dbReference>
<evidence type="ECO:0000313" key="9">
    <source>
        <dbReference type="EMBL" id="BBZ34750.1"/>
    </source>
</evidence>
<feature type="transmembrane region" description="Helical" evidence="8">
    <location>
        <begin position="424"/>
        <end position="447"/>
    </location>
</feature>
<dbReference type="Proteomes" id="UP000466931">
    <property type="component" value="Chromosome"/>
</dbReference>
<evidence type="ECO:0000256" key="7">
    <source>
        <dbReference type="ARBA" id="ARBA00023136"/>
    </source>
</evidence>
<evidence type="ECO:0000256" key="8">
    <source>
        <dbReference type="SAM" id="Phobius"/>
    </source>
</evidence>
<feature type="transmembrane region" description="Helical" evidence="8">
    <location>
        <begin position="184"/>
        <end position="208"/>
    </location>
</feature>
<evidence type="ECO:0000256" key="6">
    <source>
        <dbReference type="ARBA" id="ARBA00022989"/>
    </source>
</evidence>
<dbReference type="PANTHER" id="PTHR42770">
    <property type="entry name" value="AMINO ACID TRANSPORTER-RELATED"/>
    <property type="match status" value="1"/>
</dbReference>
<feature type="transmembrane region" description="Helical" evidence="8">
    <location>
        <begin position="274"/>
        <end position="293"/>
    </location>
</feature>
<dbReference type="GO" id="GO:0005886">
    <property type="term" value="C:plasma membrane"/>
    <property type="evidence" value="ECO:0007669"/>
    <property type="project" value="UniProtKB-SubCell"/>
</dbReference>
<dbReference type="PANTHER" id="PTHR42770:SF16">
    <property type="entry name" value="AMINO ACID PERMEASE"/>
    <property type="match status" value="1"/>
</dbReference>
<feature type="transmembrane region" description="Helical" evidence="8">
    <location>
        <begin position="220"/>
        <end position="243"/>
    </location>
</feature>
<keyword evidence="4" id="KW-1003">Cell membrane</keyword>
<dbReference type="Pfam" id="PF13520">
    <property type="entry name" value="AA_permease_2"/>
    <property type="match status" value="1"/>
</dbReference>
<feature type="transmembrane region" description="Helical" evidence="8">
    <location>
        <begin position="328"/>
        <end position="346"/>
    </location>
</feature>
<dbReference type="GO" id="GO:0022857">
    <property type="term" value="F:transmembrane transporter activity"/>
    <property type="evidence" value="ECO:0007669"/>
    <property type="project" value="InterPro"/>
</dbReference>
<feature type="transmembrane region" description="Helical" evidence="8">
    <location>
        <begin position="146"/>
        <end position="164"/>
    </location>
</feature>
<dbReference type="PIRSF" id="PIRSF006060">
    <property type="entry name" value="AA_transporter"/>
    <property type="match status" value="1"/>
</dbReference>
<dbReference type="InterPro" id="IPR002293">
    <property type="entry name" value="AA/rel_permease1"/>
</dbReference>
<keyword evidence="10" id="KW-1185">Reference proteome</keyword>
<protein>
    <submittedName>
        <fullName evidence="9">Putative amino acid permease</fullName>
    </submittedName>
</protein>
<keyword evidence="5 8" id="KW-0812">Transmembrane</keyword>
<feature type="transmembrane region" description="Helical" evidence="8">
    <location>
        <begin position="80"/>
        <end position="101"/>
    </location>
</feature>
<feature type="transmembrane region" description="Helical" evidence="8">
    <location>
        <begin position="388"/>
        <end position="412"/>
    </location>
</feature>
<reference evidence="9" key="2">
    <citation type="submission" date="2020-02" db="EMBL/GenBank/DDBJ databases">
        <authorList>
            <person name="Matsumoto Y."/>
            <person name="Motooka D."/>
            <person name="Nakamura S."/>
        </authorList>
    </citation>
    <scope>NUCLEOTIDE SEQUENCE</scope>
    <source>
        <strain evidence="9">JCM 13671</strain>
    </source>
</reference>
<feature type="transmembrane region" description="Helical" evidence="8">
    <location>
        <begin position="352"/>
        <end position="376"/>
    </location>
</feature>
<comment type="function">
    <text evidence="1">Probable amino-acid or metabolite transport protein.</text>
</comment>
<evidence type="ECO:0000256" key="1">
    <source>
        <dbReference type="ARBA" id="ARBA00002249"/>
    </source>
</evidence>
<dbReference type="AlphaFoldDB" id="A0A7I7XZE6"/>
<organism evidence="9 10">
    <name type="scientific">Mycolicibacterium confluentis</name>
    <dbReference type="NCBI Taxonomy" id="28047"/>
    <lineage>
        <taxon>Bacteria</taxon>
        <taxon>Bacillati</taxon>
        <taxon>Actinomycetota</taxon>
        <taxon>Actinomycetes</taxon>
        <taxon>Mycobacteriales</taxon>
        <taxon>Mycobacteriaceae</taxon>
        <taxon>Mycolicibacterium</taxon>
    </lineage>
</organism>
<evidence type="ECO:0000256" key="4">
    <source>
        <dbReference type="ARBA" id="ARBA00022475"/>
    </source>
</evidence>
<keyword evidence="7 8" id="KW-0472">Membrane</keyword>
<feature type="transmembrane region" description="Helical" evidence="8">
    <location>
        <begin position="38"/>
        <end position="59"/>
    </location>
</feature>
<feature type="transmembrane region" description="Helical" evidence="8">
    <location>
        <begin position="121"/>
        <end position="139"/>
    </location>
</feature>
<comment type="similarity">
    <text evidence="3">Belongs to the amino acid-polyamine-organocation (APC) superfamily.</text>
</comment>
<evidence type="ECO:0000256" key="3">
    <source>
        <dbReference type="ARBA" id="ARBA00009523"/>
    </source>
</evidence>
<name>A0A7I7XZE6_9MYCO</name>
<evidence type="ECO:0000313" key="10">
    <source>
        <dbReference type="Proteomes" id="UP000466931"/>
    </source>
</evidence>
<comment type="subcellular location">
    <subcellularLocation>
        <location evidence="2">Cell membrane</location>
        <topology evidence="2">Multi-pass membrane protein</topology>
    </subcellularLocation>
</comment>
<evidence type="ECO:0000256" key="2">
    <source>
        <dbReference type="ARBA" id="ARBA00004651"/>
    </source>
</evidence>
<dbReference type="InterPro" id="IPR050367">
    <property type="entry name" value="APC_superfamily"/>
</dbReference>
<keyword evidence="6 8" id="KW-1133">Transmembrane helix</keyword>